<protein>
    <submittedName>
        <fullName evidence="1">Uncharacterized protein</fullName>
    </submittedName>
</protein>
<proteinExistence type="predicted"/>
<dbReference type="EMBL" id="CP097508">
    <property type="protein sequence ID" value="URE11307.1"/>
    <property type="molecule type" value="Genomic_DNA"/>
</dbReference>
<accession>A0A9E7GFJ9</accession>
<name>A0A9E7GFJ9_9LILI</name>
<sequence length="126" mass="14157">MTESMKTLKVTSPVLLFPISTSSWLFNVQEFLLLELVSEKMVCSFDGHVLQVISKYFLDLTDSAAGVTCKMFKVSAFNLDTCFCSPRAPLSGRTMTMTMTREKGEEGRCGGYIRERCMGPEEAFHM</sequence>
<dbReference type="AlphaFoldDB" id="A0A9E7GFJ9"/>
<keyword evidence="2" id="KW-1185">Reference proteome</keyword>
<evidence type="ECO:0000313" key="2">
    <source>
        <dbReference type="Proteomes" id="UP001055439"/>
    </source>
</evidence>
<gene>
    <name evidence="1" type="ORF">MUK42_27075</name>
</gene>
<organism evidence="1 2">
    <name type="scientific">Musa troglodytarum</name>
    <name type="common">fe'i banana</name>
    <dbReference type="NCBI Taxonomy" id="320322"/>
    <lineage>
        <taxon>Eukaryota</taxon>
        <taxon>Viridiplantae</taxon>
        <taxon>Streptophyta</taxon>
        <taxon>Embryophyta</taxon>
        <taxon>Tracheophyta</taxon>
        <taxon>Spermatophyta</taxon>
        <taxon>Magnoliopsida</taxon>
        <taxon>Liliopsida</taxon>
        <taxon>Zingiberales</taxon>
        <taxon>Musaceae</taxon>
        <taxon>Musa</taxon>
    </lineage>
</organism>
<evidence type="ECO:0000313" key="1">
    <source>
        <dbReference type="EMBL" id="URE11307.1"/>
    </source>
</evidence>
<feature type="non-terminal residue" evidence="1">
    <location>
        <position position="126"/>
    </location>
</feature>
<dbReference type="Proteomes" id="UP001055439">
    <property type="component" value="Chromosome 6"/>
</dbReference>
<reference evidence="1" key="1">
    <citation type="submission" date="2022-05" db="EMBL/GenBank/DDBJ databases">
        <title>The Musa troglodytarum L. genome provides insights into the mechanism of non-climacteric behaviour and enrichment of carotenoids.</title>
        <authorList>
            <person name="Wang J."/>
        </authorList>
    </citation>
    <scope>NUCLEOTIDE SEQUENCE</scope>
    <source>
        <tissue evidence="1">Leaf</tissue>
    </source>
</reference>